<proteinExistence type="predicted"/>
<sequence length="465" mass="49947">MLKRLDFSEFLPDRPLSLAWAKNVYPMAEGYRPVRAFQNITPALAGILGGAAFVGSDGTSALLAGTATDLYRYSGSAWTSLLGSLTATIWRFDQFNDAVIGVNGGAPVKFDLIGGTASPLGGTPPVSDLVATVRQQVFLAGDPTQKNVVYISGFEDPEQWTPGTNQSLSVAFPNGGEIMGLAGGETGIIIQKRSVRRATYTGDVTVWQFDEISREIGCMAKGSVASAGQSVFFLSEQGFMACDRNSVIPIGREKVDRTFFNLYSRDDIQNIRAAIDPRSTTVCWSMPGTPGRIWCYDWTLSKWTVIEQDLSLVFSGFTANISIDALDAIYPGGIDTIPYSLDAAIFAGGNPLFLVATDLGVVGALTGDPMAVQFTINPIEVEPGRRVRIRGARVVSDAVQGVVAVDVRARAGDSPKVRNSGAIRDNGRVPLRGNGRHVGVEVDIPSHSWTYALGVDLEYEMEGER</sequence>
<comment type="caution">
    <text evidence="1">The sequence shown here is derived from an EMBL/GenBank/DDBJ whole genome shotgun (WGS) entry which is preliminary data.</text>
</comment>
<dbReference type="RefSeq" id="WP_380909955.1">
    <property type="nucleotide sequence ID" value="NZ_JBHTLS010000106.1"/>
</dbReference>
<keyword evidence="2" id="KW-1185">Reference proteome</keyword>
<evidence type="ECO:0000313" key="1">
    <source>
        <dbReference type="EMBL" id="MFD1104581.1"/>
    </source>
</evidence>
<evidence type="ECO:0008006" key="3">
    <source>
        <dbReference type="Google" id="ProtNLM"/>
    </source>
</evidence>
<accession>A0ABW3NW10</accession>
<protein>
    <recommendedName>
        <fullName evidence="3">Tip attachment protein J domain-containing protein</fullName>
    </recommendedName>
</protein>
<reference evidence="2" key="1">
    <citation type="journal article" date="2019" name="Int. J. Syst. Evol. Microbiol.">
        <title>The Global Catalogue of Microorganisms (GCM) 10K type strain sequencing project: providing services to taxonomists for standard genome sequencing and annotation.</title>
        <authorList>
            <consortium name="The Broad Institute Genomics Platform"/>
            <consortium name="The Broad Institute Genome Sequencing Center for Infectious Disease"/>
            <person name="Wu L."/>
            <person name="Ma J."/>
        </authorList>
    </citation>
    <scope>NUCLEOTIDE SEQUENCE [LARGE SCALE GENOMIC DNA]</scope>
    <source>
        <strain evidence="2">CCUG 54329</strain>
    </source>
</reference>
<gene>
    <name evidence="1" type="ORF">ACFQ24_06810</name>
</gene>
<dbReference type="Proteomes" id="UP001597203">
    <property type="component" value="Unassembled WGS sequence"/>
</dbReference>
<evidence type="ECO:0000313" key="2">
    <source>
        <dbReference type="Proteomes" id="UP001597203"/>
    </source>
</evidence>
<dbReference type="EMBL" id="JBHTLS010000106">
    <property type="protein sequence ID" value="MFD1104581.1"/>
    <property type="molecule type" value="Genomic_DNA"/>
</dbReference>
<organism evidence="1 2">
    <name type="scientific">Sphingobium olei</name>
    <dbReference type="NCBI Taxonomy" id="420955"/>
    <lineage>
        <taxon>Bacteria</taxon>
        <taxon>Pseudomonadati</taxon>
        <taxon>Pseudomonadota</taxon>
        <taxon>Alphaproteobacteria</taxon>
        <taxon>Sphingomonadales</taxon>
        <taxon>Sphingomonadaceae</taxon>
        <taxon>Sphingobium</taxon>
    </lineage>
</organism>
<name>A0ABW3NW10_9SPHN</name>